<name>A0A8J6XDT3_9CYAN</name>
<gene>
    <name evidence="1" type="ORF">ICL16_20150</name>
</gene>
<reference evidence="1" key="1">
    <citation type="submission" date="2020-09" db="EMBL/GenBank/DDBJ databases">
        <title>Iningainema tapete sp. nov. (Scytonemataceae, Cyanobacteria) from greenhouses in central Florida (USA) produces two types of nodularin with biosynthetic potential for microcystin-LR and anabaenopeptins.</title>
        <authorList>
            <person name="Berthold D.E."/>
            <person name="Lefler F.W."/>
            <person name="Huang I.-S."/>
            <person name="Abdulla H."/>
            <person name="Zimba P.V."/>
            <person name="Laughinghouse H.D. IV."/>
        </authorList>
    </citation>
    <scope>NUCLEOTIDE SEQUENCE</scope>
    <source>
        <strain evidence="1">BLCCT55</strain>
    </source>
</reference>
<evidence type="ECO:0000313" key="1">
    <source>
        <dbReference type="EMBL" id="MBD2774320.1"/>
    </source>
</evidence>
<comment type="caution">
    <text evidence="1">The sequence shown here is derived from an EMBL/GenBank/DDBJ whole genome shotgun (WGS) entry which is preliminary data.</text>
</comment>
<dbReference type="InterPro" id="IPR026349">
    <property type="entry name" value="CHP04255"/>
</dbReference>
<dbReference type="RefSeq" id="WP_190831172.1">
    <property type="nucleotide sequence ID" value="NZ_CAWPPI010000069.1"/>
</dbReference>
<evidence type="ECO:0000313" key="2">
    <source>
        <dbReference type="Proteomes" id="UP000629098"/>
    </source>
</evidence>
<sequence length="249" mass="28625">MGEPLRLAPLVEALCEFRFTPSVNTSGWDMTLPGRLYERIRQEFPNRSQVSEVGIQFQSQPNSNTLSQVFQGVERLQLKRSDESAMVQIGQNTLIVNQLKYHTWDDFCKLINRILSEYVNLLDNQFILNKIGLRYINHIPAPSNKPFEISDFLSVVPNLTGELNRPLSSFYQQYGLEYTKEKSVLNLQALIAEKPNSELVIILDLDFSSEHVGGFSNIHEVTKWLEQAHENIELAFISSLNPKYYESIQ</sequence>
<keyword evidence="2" id="KW-1185">Reference proteome</keyword>
<dbReference type="AlphaFoldDB" id="A0A8J6XDT3"/>
<accession>A0A8J6XDT3</accession>
<protein>
    <submittedName>
        <fullName evidence="1">TIGR04255 family protein</fullName>
    </submittedName>
</protein>
<organism evidence="1 2">
    <name type="scientific">Iningainema tapete BLCC-T55</name>
    <dbReference type="NCBI Taxonomy" id="2748662"/>
    <lineage>
        <taxon>Bacteria</taxon>
        <taxon>Bacillati</taxon>
        <taxon>Cyanobacteriota</taxon>
        <taxon>Cyanophyceae</taxon>
        <taxon>Nostocales</taxon>
        <taxon>Scytonemataceae</taxon>
        <taxon>Iningainema tapete</taxon>
    </lineage>
</organism>
<dbReference type="NCBIfam" id="TIGR04255">
    <property type="entry name" value="sporadTIGR04255"/>
    <property type="match status" value="1"/>
</dbReference>
<dbReference type="Proteomes" id="UP000629098">
    <property type="component" value="Unassembled WGS sequence"/>
</dbReference>
<dbReference type="EMBL" id="JACXAE010000069">
    <property type="protein sequence ID" value="MBD2774320.1"/>
    <property type="molecule type" value="Genomic_DNA"/>
</dbReference>
<proteinExistence type="predicted"/>